<sequence length="249" mass="28981">MDKCDSITLSAPYEVEGYGCIIDVRMNQTDKVLIALPSYISYDIAGDDYIIFKYNKDSIEDVVNVEKIIQKKIYENQDEWLDQHLTKNDIRLLTQSSIREFGSYFTISCRMSQEIYDIVSSENRPFSPEISIDHILCKSDSFSIKCVLSRIIRNLPELRFHNVGKEEDIPVASLSSELEEVTIDEPNQSETVKLTNPTEIYKQLYKKEKKKAKEYRRQAIDAYLKAKDIKMRYMVTDIDISDDSDDEHL</sequence>
<name>A0A6C0BU23_9ZZZZ</name>
<proteinExistence type="predicted"/>
<organism evidence="1">
    <name type="scientific">viral metagenome</name>
    <dbReference type="NCBI Taxonomy" id="1070528"/>
    <lineage>
        <taxon>unclassified sequences</taxon>
        <taxon>metagenomes</taxon>
        <taxon>organismal metagenomes</taxon>
    </lineage>
</organism>
<evidence type="ECO:0000313" key="1">
    <source>
        <dbReference type="EMBL" id="QHS94733.1"/>
    </source>
</evidence>
<dbReference type="AlphaFoldDB" id="A0A6C0BU23"/>
<dbReference type="EMBL" id="MN739231">
    <property type="protein sequence ID" value="QHS94733.1"/>
    <property type="molecule type" value="Genomic_DNA"/>
</dbReference>
<reference evidence="1" key="1">
    <citation type="journal article" date="2020" name="Nature">
        <title>Giant virus diversity and host interactions through global metagenomics.</title>
        <authorList>
            <person name="Schulz F."/>
            <person name="Roux S."/>
            <person name="Paez-Espino D."/>
            <person name="Jungbluth S."/>
            <person name="Walsh D.A."/>
            <person name="Denef V.J."/>
            <person name="McMahon K.D."/>
            <person name="Konstantinidis K.T."/>
            <person name="Eloe-Fadrosh E.A."/>
            <person name="Kyrpides N.C."/>
            <person name="Woyke T."/>
        </authorList>
    </citation>
    <scope>NUCLEOTIDE SEQUENCE</scope>
    <source>
        <strain evidence="1">GVMAG-M-3300018416-45</strain>
    </source>
</reference>
<protein>
    <submittedName>
        <fullName evidence="1">Uncharacterized protein</fullName>
    </submittedName>
</protein>
<accession>A0A6C0BU23</accession>